<dbReference type="Gene3D" id="1.10.101.10">
    <property type="entry name" value="PGBD-like superfamily/PGBD"/>
    <property type="match status" value="1"/>
</dbReference>
<dbReference type="Gene3D" id="3.30.750.44">
    <property type="match status" value="1"/>
</dbReference>
<sequence length="498" mass="53233">MQFKGRTVLAFVLLGMLASSIITVVLMSPGNPALSSALASILGTSNKQADMNSTSGANAAAAKISDKDMSKIATTYQLISQSYLNKVENDTIINGAINGMLAALDDPFTSYMDQKEAKEFDESISSSFQGIGAEVTMENGKVKVVSPIKGSPAEKAGIHSEDIIISVNGEKLDGLTLNQAVMKIRGAKGTQAKLEIIRAGVGDPIQLTIVRADIDVETVHATMLDGNIGKIEITQFSTNTGDHFIKELTDLESKGLKGLIIDVRNDPGGLLNVVVEICSQFVSKGKPIVLVEDRNGKQEPTVSKGSSKDYPVVVLTNKGSASASEILAGALQESVGSKVIGETTYGKGTVQVTFAKELGDGSNIKMTVFKWLTPKGNWIHKKGITPDITVEQPDFFKVTPLTKKADLKINTSSDDVSSAQMMLNATGYRTDRSDGYYSEQTEAAVKKFQQAVQLPVTGIIDSATADKLEQAVIKEIKDPSNDLQLKAAIEELNKQIVR</sequence>
<dbReference type="SUPFAM" id="SSF52096">
    <property type="entry name" value="ClpP/crotonase"/>
    <property type="match status" value="1"/>
</dbReference>
<dbReference type="PANTHER" id="PTHR32060">
    <property type="entry name" value="TAIL-SPECIFIC PROTEASE"/>
    <property type="match status" value="1"/>
</dbReference>
<evidence type="ECO:0000256" key="3">
    <source>
        <dbReference type="ARBA" id="ARBA00022801"/>
    </source>
</evidence>
<evidence type="ECO:0000313" key="7">
    <source>
        <dbReference type="EMBL" id="TCZ76874.1"/>
    </source>
</evidence>
<dbReference type="Proteomes" id="UP000295418">
    <property type="component" value="Unassembled WGS sequence"/>
</dbReference>
<comment type="caution">
    <text evidence="7">The sequence shown here is derived from an EMBL/GenBank/DDBJ whole genome shotgun (WGS) entry which is preliminary data.</text>
</comment>
<reference evidence="7 8" key="1">
    <citation type="submission" date="2019-03" db="EMBL/GenBank/DDBJ databases">
        <authorList>
            <person name="Kim M.K.M."/>
        </authorList>
    </citation>
    <scope>NUCLEOTIDE SEQUENCE [LARGE SCALE GENOMIC DNA]</scope>
    <source>
        <strain evidence="7 8">18JY21-1</strain>
    </source>
</reference>
<gene>
    <name evidence="7" type="ORF">E0485_12920</name>
</gene>
<dbReference type="InterPro" id="IPR002477">
    <property type="entry name" value="Peptidoglycan-bd-like"/>
</dbReference>
<dbReference type="GO" id="GO:0006508">
    <property type="term" value="P:proteolysis"/>
    <property type="evidence" value="ECO:0007669"/>
    <property type="project" value="UniProtKB-KW"/>
</dbReference>
<evidence type="ECO:0000256" key="1">
    <source>
        <dbReference type="ARBA" id="ARBA00009179"/>
    </source>
</evidence>
<dbReference type="Pfam" id="PF01471">
    <property type="entry name" value="PG_binding_1"/>
    <property type="match status" value="1"/>
</dbReference>
<dbReference type="SMART" id="SM00228">
    <property type="entry name" value="PDZ"/>
    <property type="match status" value="1"/>
</dbReference>
<accession>A0A4R4EAJ0</accession>
<dbReference type="SUPFAM" id="SSF50156">
    <property type="entry name" value="PDZ domain-like"/>
    <property type="match status" value="1"/>
</dbReference>
<name>A0A4R4EAJ0_9BACL</name>
<evidence type="ECO:0000256" key="2">
    <source>
        <dbReference type="ARBA" id="ARBA00022670"/>
    </source>
</evidence>
<evidence type="ECO:0000313" key="8">
    <source>
        <dbReference type="Proteomes" id="UP000295418"/>
    </source>
</evidence>
<dbReference type="InterPro" id="IPR036365">
    <property type="entry name" value="PGBD-like_sf"/>
</dbReference>
<dbReference type="NCBIfam" id="TIGR00225">
    <property type="entry name" value="prc"/>
    <property type="match status" value="1"/>
</dbReference>
<dbReference type="CDD" id="cd06782">
    <property type="entry name" value="cpPDZ_CPP-like"/>
    <property type="match status" value="1"/>
</dbReference>
<dbReference type="GO" id="GO:0007165">
    <property type="term" value="P:signal transduction"/>
    <property type="evidence" value="ECO:0007669"/>
    <property type="project" value="TreeGrafter"/>
</dbReference>
<dbReference type="CDD" id="cd07560">
    <property type="entry name" value="Peptidase_S41_CPP"/>
    <property type="match status" value="1"/>
</dbReference>
<dbReference type="Pfam" id="PF03572">
    <property type="entry name" value="Peptidase_S41"/>
    <property type="match status" value="1"/>
</dbReference>
<dbReference type="PROSITE" id="PS50106">
    <property type="entry name" value="PDZ"/>
    <property type="match status" value="1"/>
</dbReference>
<dbReference type="InterPro" id="IPR029045">
    <property type="entry name" value="ClpP/crotonase-like_dom_sf"/>
</dbReference>
<dbReference type="OrthoDB" id="9812068at2"/>
<dbReference type="SMART" id="SM00245">
    <property type="entry name" value="TSPc"/>
    <property type="match status" value="1"/>
</dbReference>
<dbReference type="EMBL" id="SKFG01000011">
    <property type="protein sequence ID" value="TCZ76874.1"/>
    <property type="molecule type" value="Genomic_DNA"/>
</dbReference>
<dbReference type="InterPro" id="IPR041489">
    <property type="entry name" value="PDZ_6"/>
</dbReference>
<evidence type="ECO:0000256" key="5">
    <source>
        <dbReference type="RuleBase" id="RU004404"/>
    </source>
</evidence>
<evidence type="ECO:0000256" key="4">
    <source>
        <dbReference type="ARBA" id="ARBA00022825"/>
    </source>
</evidence>
<dbReference type="InterPro" id="IPR055210">
    <property type="entry name" value="CtpA/B_N"/>
</dbReference>
<protein>
    <submittedName>
        <fullName evidence="7">PDZ domain-containing protein</fullName>
    </submittedName>
</protein>
<dbReference type="SUPFAM" id="SSF47090">
    <property type="entry name" value="PGBD-like"/>
    <property type="match status" value="1"/>
</dbReference>
<comment type="similarity">
    <text evidence="1 5">Belongs to the peptidase S41A family.</text>
</comment>
<dbReference type="RefSeq" id="WP_132418464.1">
    <property type="nucleotide sequence ID" value="NZ_SKFG01000011.1"/>
</dbReference>
<dbReference type="Pfam" id="PF17820">
    <property type="entry name" value="PDZ_6"/>
    <property type="match status" value="1"/>
</dbReference>
<feature type="domain" description="PDZ" evidence="6">
    <location>
        <begin position="121"/>
        <end position="187"/>
    </location>
</feature>
<dbReference type="GO" id="GO:0004175">
    <property type="term" value="F:endopeptidase activity"/>
    <property type="evidence" value="ECO:0007669"/>
    <property type="project" value="TreeGrafter"/>
</dbReference>
<organism evidence="7 8">
    <name type="scientific">Paenibacillus albiflavus</name>
    <dbReference type="NCBI Taxonomy" id="2545760"/>
    <lineage>
        <taxon>Bacteria</taxon>
        <taxon>Bacillati</taxon>
        <taxon>Bacillota</taxon>
        <taxon>Bacilli</taxon>
        <taxon>Bacillales</taxon>
        <taxon>Paenibacillaceae</taxon>
        <taxon>Paenibacillus</taxon>
    </lineage>
</organism>
<keyword evidence="8" id="KW-1185">Reference proteome</keyword>
<dbReference type="Gene3D" id="3.90.226.10">
    <property type="entry name" value="2-enoyl-CoA Hydratase, Chain A, domain 1"/>
    <property type="match status" value="1"/>
</dbReference>
<dbReference type="FunFam" id="2.30.42.10:FF:000063">
    <property type="entry name" value="Peptidase, S41 family"/>
    <property type="match status" value="1"/>
</dbReference>
<dbReference type="InterPro" id="IPR036366">
    <property type="entry name" value="PGBDSf"/>
</dbReference>
<dbReference type="AlphaFoldDB" id="A0A4R4EAJ0"/>
<dbReference type="InterPro" id="IPR004447">
    <property type="entry name" value="Peptidase_S41A"/>
</dbReference>
<evidence type="ECO:0000259" key="6">
    <source>
        <dbReference type="PROSITE" id="PS50106"/>
    </source>
</evidence>
<dbReference type="Gene3D" id="2.30.42.10">
    <property type="match status" value="1"/>
</dbReference>
<proteinExistence type="inferred from homology"/>
<dbReference type="InterPro" id="IPR001478">
    <property type="entry name" value="PDZ"/>
</dbReference>
<keyword evidence="3 5" id="KW-0378">Hydrolase</keyword>
<dbReference type="PANTHER" id="PTHR32060:SF29">
    <property type="entry name" value="CARBOXY-TERMINAL PROCESSING PROTEASE CTPB"/>
    <property type="match status" value="1"/>
</dbReference>
<keyword evidence="4 5" id="KW-0720">Serine protease</keyword>
<dbReference type="Pfam" id="PF22694">
    <property type="entry name" value="CtpB_N-like"/>
    <property type="match status" value="1"/>
</dbReference>
<dbReference type="InterPro" id="IPR036034">
    <property type="entry name" value="PDZ_sf"/>
</dbReference>
<keyword evidence="2 5" id="KW-0645">Protease</keyword>
<dbReference type="GO" id="GO:0030288">
    <property type="term" value="C:outer membrane-bounded periplasmic space"/>
    <property type="evidence" value="ECO:0007669"/>
    <property type="project" value="TreeGrafter"/>
</dbReference>
<dbReference type="GO" id="GO:0008236">
    <property type="term" value="F:serine-type peptidase activity"/>
    <property type="evidence" value="ECO:0007669"/>
    <property type="project" value="UniProtKB-KW"/>
</dbReference>
<dbReference type="InterPro" id="IPR005151">
    <property type="entry name" value="Tail-specific_protease"/>
</dbReference>